<dbReference type="RefSeq" id="WP_132189054.1">
    <property type="nucleotide sequence ID" value="NZ_SLWM01000005.1"/>
</dbReference>
<organism evidence="1 2">
    <name type="scientific">Kribbella orskensis</name>
    <dbReference type="NCBI Taxonomy" id="2512216"/>
    <lineage>
        <taxon>Bacteria</taxon>
        <taxon>Bacillati</taxon>
        <taxon>Actinomycetota</taxon>
        <taxon>Actinomycetes</taxon>
        <taxon>Propionibacteriales</taxon>
        <taxon>Kribbellaceae</taxon>
        <taxon>Kribbella</taxon>
    </lineage>
</organism>
<sequence>MRSNRRSYGLTGLLYNQWLYVVNNSGDVPYLPRDHGSKKSHGFWGRRGFNGRNPAVCNTFAAPGSQVS</sequence>
<dbReference type="Proteomes" id="UP000295818">
    <property type="component" value="Unassembled WGS sequence"/>
</dbReference>
<gene>
    <name evidence="1" type="ORF">EV644_105121</name>
</gene>
<reference evidence="1 2" key="1">
    <citation type="journal article" date="2015" name="Stand. Genomic Sci.">
        <title>Genomic Encyclopedia of Bacterial and Archaeal Type Strains, Phase III: the genomes of soil and plant-associated and newly described type strains.</title>
        <authorList>
            <person name="Whitman W.B."/>
            <person name="Woyke T."/>
            <person name="Klenk H.P."/>
            <person name="Zhou Y."/>
            <person name="Lilburn T.G."/>
            <person name="Beck B.J."/>
            <person name="De Vos P."/>
            <person name="Vandamme P."/>
            <person name="Eisen J.A."/>
            <person name="Garrity G."/>
            <person name="Hugenholtz P."/>
            <person name="Kyrpides N.C."/>
        </authorList>
    </citation>
    <scope>NUCLEOTIDE SEQUENCE [LARGE SCALE GENOMIC DNA]</scope>
    <source>
        <strain evidence="1 2">VKM Ac-2538</strain>
    </source>
</reference>
<name>A0ABY2BN02_9ACTN</name>
<comment type="caution">
    <text evidence="1">The sequence shown here is derived from an EMBL/GenBank/DDBJ whole genome shotgun (WGS) entry which is preliminary data.</text>
</comment>
<evidence type="ECO:0000313" key="1">
    <source>
        <dbReference type="EMBL" id="TCO24089.1"/>
    </source>
</evidence>
<proteinExistence type="predicted"/>
<accession>A0ABY2BN02</accession>
<evidence type="ECO:0000313" key="2">
    <source>
        <dbReference type="Proteomes" id="UP000295818"/>
    </source>
</evidence>
<protein>
    <submittedName>
        <fullName evidence="1">Uncharacterized protein</fullName>
    </submittedName>
</protein>
<keyword evidence="2" id="KW-1185">Reference proteome</keyword>
<dbReference type="EMBL" id="SLWM01000005">
    <property type="protein sequence ID" value="TCO24089.1"/>
    <property type="molecule type" value="Genomic_DNA"/>
</dbReference>